<dbReference type="PRINTS" id="PR01713">
    <property type="entry name" value="NUCEPIMERASE"/>
</dbReference>
<evidence type="ECO:0000259" key="2">
    <source>
        <dbReference type="Pfam" id="PF01370"/>
    </source>
</evidence>
<keyword evidence="4" id="KW-1185">Reference proteome</keyword>
<sequence length="361" mass="39144">MNHQSLPQRFLITGGAGFIGSKLVLDLAKDSAAKIWILDSLNPQVHGENPPSPIFPANVTFVQGDIRDRHTVNEVISQAQPDVIVHMAAETGTGQSMDEIARYCEVNVTGTAILLEAIKQKTKHLTRLILPSSRAVYGEGPYLDLQTQTAIVPPARSVAAMQAGCFIPATTDGNLLQAIPTSEDIHPAPASIYASTKLMQEYLVTQAGIDASWKATILRLQNVYGPGQSLKNPYTGVLSIFSSQILAGKIINIYEDGNIVRDFVFIDDIIKAFKLACQTSLPHGTIVNIGSGQPTTILAVAQILLDLFGKSLDAYEITGDFRVGDIRHAVADISKAKKLLGWEPEFSLRQGLELLTDWCAR</sequence>
<gene>
    <name evidence="3" type="ORF">C7B64_05140</name>
</gene>
<dbReference type="EMBL" id="PVWJ01000017">
    <property type="protein sequence ID" value="PSB04126.1"/>
    <property type="molecule type" value="Genomic_DNA"/>
</dbReference>
<dbReference type="Gene3D" id="3.90.25.10">
    <property type="entry name" value="UDP-galactose 4-epimerase, domain 1"/>
    <property type="match status" value="1"/>
</dbReference>
<dbReference type="OrthoDB" id="9811743at2"/>
<dbReference type="Proteomes" id="UP000238762">
    <property type="component" value="Unassembled WGS sequence"/>
</dbReference>
<comment type="similarity">
    <text evidence="1">Belongs to the NAD(P)-dependent epimerase/dehydratase family.</text>
</comment>
<dbReference type="InterPro" id="IPR036291">
    <property type="entry name" value="NAD(P)-bd_dom_sf"/>
</dbReference>
<evidence type="ECO:0000256" key="1">
    <source>
        <dbReference type="ARBA" id="ARBA00007637"/>
    </source>
</evidence>
<dbReference type="PANTHER" id="PTHR43000">
    <property type="entry name" value="DTDP-D-GLUCOSE 4,6-DEHYDRATASE-RELATED"/>
    <property type="match status" value="1"/>
</dbReference>
<organism evidence="3 4">
    <name type="scientific">Merismopedia glauca CCAP 1448/3</name>
    <dbReference type="NCBI Taxonomy" id="1296344"/>
    <lineage>
        <taxon>Bacteria</taxon>
        <taxon>Bacillati</taxon>
        <taxon>Cyanobacteriota</taxon>
        <taxon>Cyanophyceae</taxon>
        <taxon>Synechococcales</taxon>
        <taxon>Merismopediaceae</taxon>
        <taxon>Merismopedia</taxon>
    </lineage>
</organism>
<comment type="caution">
    <text evidence="3">The sequence shown here is derived from an EMBL/GenBank/DDBJ whole genome shotgun (WGS) entry which is preliminary data.</text>
</comment>
<proteinExistence type="inferred from homology"/>
<dbReference type="SUPFAM" id="SSF51735">
    <property type="entry name" value="NAD(P)-binding Rossmann-fold domains"/>
    <property type="match status" value="1"/>
</dbReference>
<reference evidence="3 4" key="1">
    <citation type="submission" date="2018-02" db="EMBL/GenBank/DDBJ databases">
        <authorList>
            <person name="Cohen D.B."/>
            <person name="Kent A.D."/>
        </authorList>
    </citation>
    <scope>NUCLEOTIDE SEQUENCE [LARGE SCALE GENOMIC DNA]</scope>
    <source>
        <strain evidence="3 4">CCAP 1448/3</strain>
    </source>
</reference>
<reference evidence="3 4" key="2">
    <citation type="submission" date="2018-03" db="EMBL/GenBank/DDBJ databases">
        <title>The ancient ancestry and fast evolution of plastids.</title>
        <authorList>
            <person name="Moore K.R."/>
            <person name="Magnabosco C."/>
            <person name="Momper L."/>
            <person name="Gold D.A."/>
            <person name="Bosak T."/>
            <person name="Fournier G.P."/>
        </authorList>
    </citation>
    <scope>NUCLEOTIDE SEQUENCE [LARGE SCALE GENOMIC DNA]</scope>
    <source>
        <strain evidence="3 4">CCAP 1448/3</strain>
    </source>
</reference>
<evidence type="ECO:0000313" key="4">
    <source>
        <dbReference type="Proteomes" id="UP000238762"/>
    </source>
</evidence>
<dbReference type="Pfam" id="PF01370">
    <property type="entry name" value="Epimerase"/>
    <property type="match status" value="1"/>
</dbReference>
<name>A0A2T1C7B5_9CYAN</name>
<dbReference type="Gene3D" id="3.40.50.720">
    <property type="entry name" value="NAD(P)-binding Rossmann-like Domain"/>
    <property type="match status" value="2"/>
</dbReference>
<accession>A0A2T1C7B5</accession>
<dbReference type="RefSeq" id="WP_106287581.1">
    <property type="nucleotide sequence ID" value="NZ_CAWNTC010000213.1"/>
</dbReference>
<evidence type="ECO:0000313" key="3">
    <source>
        <dbReference type="EMBL" id="PSB04126.1"/>
    </source>
</evidence>
<protein>
    <submittedName>
        <fullName evidence="3">Epimerase</fullName>
    </submittedName>
</protein>
<feature type="domain" description="NAD-dependent epimerase/dehydratase" evidence="2">
    <location>
        <begin position="11"/>
        <end position="290"/>
    </location>
</feature>
<dbReference type="AlphaFoldDB" id="A0A2T1C7B5"/>
<dbReference type="InterPro" id="IPR001509">
    <property type="entry name" value="Epimerase_deHydtase"/>
</dbReference>